<organism evidence="2">
    <name type="scientific">viral metagenome</name>
    <dbReference type="NCBI Taxonomy" id="1070528"/>
    <lineage>
        <taxon>unclassified sequences</taxon>
        <taxon>metagenomes</taxon>
        <taxon>organismal metagenomes</taxon>
    </lineage>
</organism>
<evidence type="ECO:0000313" key="2">
    <source>
        <dbReference type="EMBL" id="QJA83353.1"/>
    </source>
</evidence>
<protein>
    <submittedName>
        <fullName evidence="2">Uncharacterized protein</fullName>
    </submittedName>
</protein>
<gene>
    <name evidence="2" type="ORF">MM415A00290_0005</name>
    <name evidence="1" type="ORF">MM415B00199_0006</name>
</gene>
<reference evidence="2" key="1">
    <citation type="submission" date="2020-03" db="EMBL/GenBank/DDBJ databases">
        <title>The deep terrestrial virosphere.</title>
        <authorList>
            <person name="Holmfeldt K."/>
            <person name="Nilsson E."/>
            <person name="Simone D."/>
            <person name="Lopez-Fernandez M."/>
            <person name="Wu X."/>
            <person name="de Brujin I."/>
            <person name="Lundin D."/>
            <person name="Andersson A."/>
            <person name="Bertilsson S."/>
            <person name="Dopson M."/>
        </authorList>
    </citation>
    <scope>NUCLEOTIDE SEQUENCE</scope>
    <source>
        <strain evidence="2">MM415A00290</strain>
        <strain evidence="1">MM415B00199</strain>
    </source>
</reference>
<evidence type="ECO:0000313" key="1">
    <source>
        <dbReference type="EMBL" id="QJA67551.1"/>
    </source>
</evidence>
<accession>A0A6M3KMS6</accession>
<name>A0A6M3KMS6_9ZZZZ</name>
<proteinExistence type="predicted"/>
<sequence length="65" mass="7733">MSDRARRVNARRKGKAAYWKSTPIADNPYAANDTRRAWKEGYEHEWDESIKRRRDLIKLTKEATP</sequence>
<dbReference type="EMBL" id="MT142509">
    <property type="protein sequence ID" value="QJA83353.1"/>
    <property type="molecule type" value="Genomic_DNA"/>
</dbReference>
<dbReference type="EMBL" id="MT141573">
    <property type="protein sequence ID" value="QJA67551.1"/>
    <property type="molecule type" value="Genomic_DNA"/>
</dbReference>
<dbReference type="AlphaFoldDB" id="A0A6M3KMS6"/>